<organism evidence="1 2">
    <name type="scientific">Hibiscus sabdariffa</name>
    <name type="common">roselle</name>
    <dbReference type="NCBI Taxonomy" id="183260"/>
    <lineage>
        <taxon>Eukaryota</taxon>
        <taxon>Viridiplantae</taxon>
        <taxon>Streptophyta</taxon>
        <taxon>Embryophyta</taxon>
        <taxon>Tracheophyta</taxon>
        <taxon>Spermatophyta</taxon>
        <taxon>Magnoliopsida</taxon>
        <taxon>eudicotyledons</taxon>
        <taxon>Gunneridae</taxon>
        <taxon>Pentapetalae</taxon>
        <taxon>rosids</taxon>
        <taxon>malvids</taxon>
        <taxon>Malvales</taxon>
        <taxon>Malvaceae</taxon>
        <taxon>Malvoideae</taxon>
        <taxon>Hibiscus</taxon>
    </lineage>
</organism>
<sequence>MIGIFDPAVEVPCNPRKHRRLDDDPLDGDGGGGGHISNFYQVAVGALNPAPSYKESLMKDSRDGDQVVADFFDDEDIDLQDGDITRSIVDGLVSNEFSGCVQSLAEKSLDHTLVVKLLGRSDYTQALASGPFLSLLNSPTMELWVFYARSEGCSDLCNAQASNETKAIRLSKTPSPSDVPTESVSFGPWMVAA</sequence>
<dbReference type="Proteomes" id="UP001396334">
    <property type="component" value="Unassembled WGS sequence"/>
</dbReference>
<accession>A0ABR2TXV4</accession>
<reference evidence="1 2" key="1">
    <citation type="journal article" date="2024" name="G3 (Bethesda)">
        <title>Genome assembly of Hibiscus sabdariffa L. provides insights into metabolisms of medicinal natural products.</title>
        <authorList>
            <person name="Kim T."/>
        </authorList>
    </citation>
    <scope>NUCLEOTIDE SEQUENCE [LARGE SCALE GENOMIC DNA]</scope>
    <source>
        <strain evidence="1">TK-2024</strain>
        <tissue evidence="1">Old leaves</tissue>
    </source>
</reference>
<gene>
    <name evidence="1" type="ORF">V6N11_017390</name>
</gene>
<comment type="caution">
    <text evidence="1">The sequence shown here is derived from an EMBL/GenBank/DDBJ whole genome shotgun (WGS) entry which is preliminary data.</text>
</comment>
<dbReference type="EMBL" id="JBBPBN010000004">
    <property type="protein sequence ID" value="KAK9042313.1"/>
    <property type="molecule type" value="Genomic_DNA"/>
</dbReference>
<protein>
    <submittedName>
        <fullName evidence="1">Uncharacterized protein</fullName>
    </submittedName>
</protein>
<name>A0ABR2TXV4_9ROSI</name>
<evidence type="ECO:0000313" key="2">
    <source>
        <dbReference type="Proteomes" id="UP001396334"/>
    </source>
</evidence>
<evidence type="ECO:0000313" key="1">
    <source>
        <dbReference type="EMBL" id="KAK9042313.1"/>
    </source>
</evidence>
<keyword evidence="2" id="KW-1185">Reference proteome</keyword>
<proteinExistence type="predicted"/>